<comment type="caution">
    <text evidence="2">The sequence shown here is derived from an EMBL/GenBank/DDBJ whole genome shotgun (WGS) entry which is preliminary data.</text>
</comment>
<evidence type="ECO:0000256" key="1">
    <source>
        <dbReference type="SAM" id="MobiDB-lite"/>
    </source>
</evidence>
<dbReference type="EMBL" id="CAGKOT010000028">
    <property type="protein sequence ID" value="CAB5370865.1"/>
    <property type="molecule type" value="Genomic_DNA"/>
</dbReference>
<dbReference type="AlphaFoldDB" id="A0A915ZCK8"/>
<dbReference type="OrthoDB" id="2429853at2759"/>
<proteinExistence type="predicted"/>
<evidence type="ECO:0000313" key="2">
    <source>
        <dbReference type="EMBL" id="CAB5370865.1"/>
    </source>
</evidence>
<evidence type="ECO:0000313" key="3">
    <source>
        <dbReference type="Proteomes" id="UP000684084"/>
    </source>
</evidence>
<feature type="region of interest" description="Disordered" evidence="1">
    <location>
        <begin position="383"/>
        <end position="412"/>
    </location>
</feature>
<gene>
    <name evidence="2" type="ORF">CHRIB12_LOCUS12828</name>
</gene>
<protein>
    <submittedName>
        <fullName evidence="2">Uncharacterized protein</fullName>
    </submittedName>
</protein>
<sequence length="448" mass="50758">MAVIFLLDQEKKVAHEGNSEFQEKILAEITPALQQLDNMNNLSQKNDSPFSENDTIDNSSQTNNLSSKTNKILNIPSFFAVNLIFKLYNVNLNKINSKDSYLYGDNLARFLLENRQKLHNNKLLLENPQSLDEYQNAIPVELYNLFSGMVSKLLLNRCQVANKIAKSRKKEYVPKEVNQKKVQKISIMFSSIILTIGFTNTSFWLTQTLASLCRKPRLLSSLHQILESVGIISHSISYERKLEAIRMSTSNPQSRIITGSKIWNALVNSLLIALESSNPTSLPLFQNCKELTESGYTNLFSCYDKGKERLMQIYRQEVLKIDPINTKGRRAKEVVVTKTKDIKNSKKYPQSEAGPSITTATNATTTTITTATTTIATTTTTTAAKPKRSRHVTTEEEKNILTPYLKNPNPSDEETDVVLKSLLELSSNYWTKRKVKAAWGYVQKTKKR</sequence>
<reference evidence="2" key="1">
    <citation type="submission" date="2020-05" db="EMBL/GenBank/DDBJ databases">
        <authorList>
            <person name="Rincon C."/>
            <person name="Sanders R I."/>
            <person name="Robbins C."/>
            <person name="Chaturvedi A."/>
        </authorList>
    </citation>
    <scope>NUCLEOTIDE SEQUENCE</scope>
    <source>
        <strain evidence="2">CHB12</strain>
    </source>
</reference>
<organism evidence="2 3">
    <name type="scientific">Rhizophagus irregularis</name>
    <dbReference type="NCBI Taxonomy" id="588596"/>
    <lineage>
        <taxon>Eukaryota</taxon>
        <taxon>Fungi</taxon>
        <taxon>Fungi incertae sedis</taxon>
        <taxon>Mucoromycota</taxon>
        <taxon>Glomeromycotina</taxon>
        <taxon>Glomeromycetes</taxon>
        <taxon>Glomerales</taxon>
        <taxon>Glomeraceae</taxon>
        <taxon>Rhizophagus</taxon>
    </lineage>
</organism>
<name>A0A915ZCK8_9GLOM</name>
<dbReference type="Proteomes" id="UP000684084">
    <property type="component" value="Unassembled WGS sequence"/>
</dbReference>
<feature type="region of interest" description="Disordered" evidence="1">
    <location>
        <begin position="40"/>
        <end position="64"/>
    </location>
</feature>
<accession>A0A915ZCK8</accession>